<evidence type="ECO:0000313" key="1">
    <source>
        <dbReference type="EMBL" id="SFM44996.1"/>
    </source>
</evidence>
<sequence>MLGGQLFDLELVNDPDSRRQGLMGRETLAADSGMLFDFPEGTRPAIWMRNMLISLDLLYVDAEGVVRQLFIEVPPCLKMPCPVYQAQQPLRFVLELPAGSISRLGIGVGDRLALDPLLQQAPPAY</sequence>
<dbReference type="InterPro" id="IPR038695">
    <property type="entry name" value="Saro_0823-like_sf"/>
</dbReference>
<dbReference type="AlphaFoldDB" id="A0A1I4QZ40"/>
<organism evidence="1 2">
    <name type="scientific">Halopseudomonas yangmingensis</name>
    <dbReference type="NCBI Taxonomy" id="1720063"/>
    <lineage>
        <taxon>Bacteria</taxon>
        <taxon>Pseudomonadati</taxon>
        <taxon>Pseudomonadota</taxon>
        <taxon>Gammaproteobacteria</taxon>
        <taxon>Pseudomonadales</taxon>
        <taxon>Pseudomonadaceae</taxon>
        <taxon>Halopseudomonas</taxon>
    </lineage>
</organism>
<dbReference type="InterPro" id="IPR003795">
    <property type="entry name" value="DUF192"/>
</dbReference>
<keyword evidence="2" id="KW-1185">Reference proteome</keyword>
<reference evidence="2" key="1">
    <citation type="submission" date="2016-10" db="EMBL/GenBank/DDBJ databases">
        <authorList>
            <person name="Varghese N."/>
            <person name="Submissions S."/>
        </authorList>
    </citation>
    <scope>NUCLEOTIDE SEQUENCE [LARGE SCALE GENOMIC DNA]</scope>
    <source>
        <strain evidence="2">DSM 24213</strain>
    </source>
</reference>
<protein>
    <recommendedName>
        <fullName evidence="3">DUF192 domain-containing protein</fullName>
    </recommendedName>
</protein>
<dbReference type="Proteomes" id="UP000243629">
    <property type="component" value="Unassembled WGS sequence"/>
</dbReference>
<dbReference type="Pfam" id="PF02643">
    <property type="entry name" value="DUF192"/>
    <property type="match status" value="1"/>
</dbReference>
<evidence type="ECO:0000313" key="2">
    <source>
        <dbReference type="Proteomes" id="UP000243629"/>
    </source>
</evidence>
<proteinExistence type="predicted"/>
<dbReference type="PANTHER" id="PTHR37953">
    <property type="entry name" value="UPF0127 PROTEIN MJ1496"/>
    <property type="match status" value="1"/>
</dbReference>
<dbReference type="PANTHER" id="PTHR37953:SF1">
    <property type="entry name" value="UPF0127 PROTEIN MJ1496"/>
    <property type="match status" value="1"/>
</dbReference>
<dbReference type="EMBL" id="FOUI01000005">
    <property type="protein sequence ID" value="SFM44996.1"/>
    <property type="molecule type" value="Genomic_DNA"/>
</dbReference>
<name>A0A1I4QZ40_9GAMM</name>
<evidence type="ECO:0008006" key="3">
    <source>
        <dbReference type="Google" id="ProtNLM"/>
    </source>
</evidence>
<gene>
    <name evidence="1" type="ORF">SAMN05216217_105112</name>
</gene>
<accession>A0A1I4QZ40</accession>
<dbReference type="Gene3D" id="2.60.120.1140">
    <property type="entry name" value="Protein of unknown function DUF192"/>
    <property type="match status" value="1"/>
</dbReference>